<protein>
    <submittedName>
        <fullName evidence="1">Uncharacterized protein</fullName>
    </submittedName>
</protein>
<accession>A0A8J2PDS1</accession>
<evidence type="ECO:0000313" key="1">
    <source>
        <dbReference type="EMBL" id="CAG7733431.1"/>
    </source>
</evidence>
<dbReference type="AlphaFoldDB" id="A0A8J2PDS1"/>
<gene>
    <name evidence="1" type="ORF">AFUS01_LOCUS21874</name>
</gene>
<organism evidence="1 2">
    <name type="scientific">Allacma fusca</name>
    <dbReference type="NCBI Taxonomy" id="39272"/>
    <lineage>
        <taxon>Eukaryota</taxon>
        <taxon>Metazoa</taxon>
        <taxon>Ecdysozoa</taxon>
        <taxon>Arthropoda</taxon>
        <taxon>Hexapoda</taxon>
        <taxon>Collembola</taxon>
        <taxon>Symphypleona</taxon>
        <taxon>Sminthuridae</taxon>
        <taxon>Allacma</taxon>
    </lineage>
</organism>
<reference evidence="1" key="1">
    <citation type="submission" date="2021-06" db="EMBL/GenBank/DDBJ databases">
        <authorList>
            <person name="Hodson N. C."/>
            <person name="Mongue J. A."/>
            <person name="Jaron S. K."/>
        </authorList>
    </citation>
    <scope>NUCLEOTIDE SEQUENCE</scope>
</reference>
<keyword evidence="2" id="KW-1185">Reference proteome</keyword>
<evidence type="ECO:0000313" key="2">
    <source>
        <dbReference type="Proteomes" id="UP000708208"/>
    </source>
</evidence>
<dbReference type="Proteomes" id="UP000708208">
    <property type="component" value="Unassembled WGS sequence"/>
</dbReference>
<proteinExistence type="predicted"/>
<comment type="caution">
    <text evidence="1">The sequence shown here is derived from an EMBL/GenBank/DDBJ whole genome shotgun (WGS) entry which is preliminary data.</text>
</comment>
<sequence>MTTVKISTLFNTNHLSPSSNSYKFPSVPLTSTTARAFVLFSTSLFVGNVQETYIWGRKRPPKESYVHTYGLYSTLQNST</sequence>
<dbReference type="EMBL" id="CAJVCH010248861">
    <property type="protein sequence ID" value="CAG7733431.1"/>
    <property type="molecule type" value="Genomic_DNA"/>
</dbReference>
<name>A0A8J2PDS1_9HEXA</name>